<dbReference type="SUPFAM" id="SSF52540">
    <property type="entry name" value="P-loop containing nucleoside triphosphate hydrolases"/>
    <property type="match status" value="1"/>
</dbReference>
<dbReference type="GO" id="GO:0005886">
    <property type="term" value="C:plasma membrane"/>
    <property type="evidence" value="ECO:0007669"/>
    <property type="project" value="TreeGrafter"/>
</dbReference>
<dbReference type="OrthoDB" id="9805147at2"/>
<evidence type="ECO:0000313" key="5">
    <source>
        <dbReference type="EMBL" id="TYT75395.1"/>
    </source>
</evidence>
<dbReference type="Gene3D" id="3.30.300.160">
    <property type="entry name" value="Type II secretion system, protein E, N-terminal domain"/>
    <property type="match status" value="1"/>
</dbReference>
<evidence type="ECO:0000313" key="6">
    <source>
        <dbReference type="Proteomes" id="UP000321899"/>
    </source>
</evidence>
<evidence type="ECO:0000256" key="3">
    <source>
        <dbReference type="ARBA" id="ARBA00022840"/>
    </source>
</evidence>
<dbReference type="Pfam" id="PF05157">
    <property type="entry name" value="MshEN"/>
    <property type="match status" value="1"/>
</dbReference>
<keyword evidence="6" id="KW-1185">Reference proteome</keyword>
<dbReference type="PANTHER" id="PTHR30258">
    <property type="entry name" value="TYPE II SECRETION SYSTEM PROTEIN GSPE-RELATED"/>
    <property type="match status" value="1"/>
</dbReference>
<dbReference type="Gene3D" id="3.40.50.300">
    <property type="entry name" value="P-loop containing nucleotide triphosphate hydrolases"/>
    <property type="match status" value="1"/>
</dbReference>
<dbReference type="SMART" id="SM00382">
    <property type="entry name" value="AAA"/>
    <property type="match status" value="1"/>
</dbReference>
<dbReference type="EMBL" id="VDMB01000004">
    <property type="protein sequence ID" value="TYT75395.1"/>
    <property type="molecule type" value="Genomic_DNA"/>
</dbReference>
<keyword evidence="2" id="KW-0547">Nucleotide-binding</keyword>
<comment type="caution">
    <text evidence="5">The sequence shown here is derived from an EMBL/GenBank/DDBJ whole genome shotgun (WGS) entry which is preliminary data.</text>
</comment>
<comment type="similarity">
    <text evidence="1">Belongs to the GSP E family.</text>
</comment>
<protein>
    <submittedName>
        <fullName evidence="5">Type II/IV secretion system protein</fullName>
    </submittedName>
</protein>
<feature type="domain" description="Bacterial type II secretion system protein E" evidence="4">
    <location>
        <begin position="602"/>
        <end position="616"/>
    </location>
</feature>
<evidence type="ECO:0000259" key="4">
    <source>
        <dbReference type="PROSITE" id="PS00662"/>
    </source>
</evidence>
<evidence type="ECO:0000256" key="1">
    <source>
        <dbReference type="ARBA" id="ARBA00006611"/>
    </source>
</evidence>
<accession>A0A5Q4VCU1</accession>
<name>A0A5Q4VCU1_9BACT</name>
<dbReference type="GO" id="GO:0016887">
    <property type="term" value="F:ATP hydrolysis activity"/>
    <property type="evidence" value="ECO:0007669"/>
    <property type="project" value="TreeGrafter"/>
</dbReference>
<dbReference type="GO" id="GO:0005524">
    <property type="term" value="F:ATP binding"/>
    <property type="evidence" value="ECO:0007669"/>
    <property type="project" value="UniProtKB-KW"/>
</dbReference>
<evidence type="ECO:0000256" key="2">
    <source>
        <dbReference type="ARBA" id="ARBA00022741"/>
    </source>
</evidence>
<dbReference type="Pfam" id="PF00437">
    <property type="entry name" value="T2SSE"/>
    <property type="match status" value="1"/>
</dbReference>
<keyword evidence="3" id="KW-0067">ATP-binding</keyword>
<dbReference type="InterPro" id="IPR007831">
    <property type="entry name" value="T2SS_GspE_N"/>
</dbReference>
<dbReference type="InterPro" id="IPR003593">
    <property type="entry name" value="AAA+_ATPase"/>
</dbReference>
<dbReference type="SUPFAM" id="SSF160246">
    <property type="entry name" value="EspE N-terminal domain-like"/>
    <property type="match status" value="1"/>
</dbReference>
<reference evidence="5 6" key="1">
    <citation type="submission" date="2019-06" db="EMBL/GenBank/DDBJ databases">
        <title>Desulfobotulus mexicanus sp. nov., a novel sulfate-reducing bacterium isolated from the sediment of an alkaline crater lake in Mexico.</title>
        <authorList>
            <person name="Hirschler-Rea A."/>
        </authorList>
    </citation>
    <scope>NUCLEOTIDE SEQUENCE [LARGE SCALE GENOMIC DNA]</scope>
    <source>
        <strain evidence="5 6">PAR22N</strain>
    </source>
</reference>
<organism evidence="5 6">
    <name type="scientific">Desulfobotulus mexicanus</name>
    <dbReference type="NCBI Taxonomy" id="2586642"/>
    <lineage>
        <taxon>Bacteria</taxon>
        <taxon>Pseudomonadati</taxon>
        <taxon>Thermodesulfobacteriota</taxon>
        <taxon>Desulfobacteria</taxon>
        <taxon>Desulfobacterales</taxon>
        <taxon>Desulfobacteraceae</taxon>
        <taxon>Desulfobotulus</taxon>
    </lineage>
</organism>
<gene>
    <name evidence="5" type="ORF">FIM25_04745</name>
</gene>
<dbReference type="PANTHER" id="PTHR30258:SF1">
    <property type="entry name" value="PROTEIN TRANSPORT PROTEIN HOFB HOMOLOG"/>
    <property type="match status" value="1"/>
</dbReference>
<dbReference type="CDD" id="cd01129">
    <property type="entry name" value="PulE-GspE-like"/>
    <property type="match status" value="1"/>
</dbReference>
<dbReference type="PROSITE" id="PS00662">
    <property type="entry name" value="T2SP_E"/>
    <property type="match status" value="1"/>
</dbReference>
<sequence>MTISHGLSEIEIRIREAEEYYRHGLYAEASQIYEKLISESYLDTETADSIAERIRETEAKIKEMESIDRQVLSSQDLDCIRSTWGSQEKPSDIIQSGKAFSELGLYKEALGEFIKFVGKKDTHIQETAHLMVDCLMVVHPGGRILEPLNSFLKESDLSDKERLEVLFACGQNLLKRQMLEIAEDFFVLIKTEKPFYPGLSLELSKFGAAQKYSSRYAYLLEKNLVTTEKLQQALAIAKTRKKSVESILMEEFRISKANVSESLKLFYNVPFRDFDPKIPVPNELVKKLKKTFLLENKWVPLSWDLNAVDILIDDPKNIIKTDQAQTLLNASHIRLLVGFKEDIDAYIHLFYKEKHEGDDVAENQAASSGFDMQDIVFEELDDDNEKGQEDTGEENSGHIVKMVDQILVTAYRKGASDIHIEPSPLTKKTRIRYRIDGVCQEVLQLPNHVAKPLISRIKIMGRLDIAERRMPQDGKIKFKRKGIKPFELRLATLPTAGGFEDAVLRILAESGAMPLEKMGMSKRNLDCLQKIIRQPYGLVLVVGPTGSGKTTTLHAALGEINKPGIKIWTAEDPVEISQEGLRQVECQAKIGLDFARVMRAFLRADPDVIMIGEMRDHETASTGIEASLTGHLVFSTLHTNSAPETITRLLDMGLNPLNFSDAFLGVMAQRLVRRLCTDCKEAFHPNKEEFEEIRTYYGKGMKEAGLVYSDDLTIYRSVGCPECSNTGYRGRLGIHELLLGSPTVKQLIKRAAPTEEIFLQGASEGMTTLMQDGIAKVFQGITDIEEVRRVCVS</sequence>
<dbReference type="Proteomes" id="UP000321899">
    <property type="component" value="Unassembled WGS sequence"/>
</dbReference>
<proteinExistence type="inferred from homology"/>
<dbReference type="InterPro" id="IPR001482">
    <property type="entry name" value="T2SS/T4SS_dom"/>
</dbReference>
<dbReference type="InterPro" id="IPR027417">
    <property type="entry name" value="P-loop_NTPase"/>
</dbReference>
<dbReference type="RefSeq" id="WP_139446846.1">
    <property type="nucleotide sequence ID" value="NZ_VDMB01000004.1"/>
</dbReference>
<dbReference type="InterPro" id="IPR037257">
    <property type="entry name" value="T2SS_E_N_sf"/>
</dbReference>
<dbReference type="Gene3D" id="3.30.450.90">
    <property type="match status" value="1"/>
</dbReference>
<dbReference type="AlphaFoldDB" id="A0A5Q4VCU1"/>